<dbReference type="EMBL" id="LAZR01003158">
    <property type="protein sequence ID" value="KKN21314.1"/>
    <property type="molecule type" value="Genomic_DNA"/>
</dbReference>
<name>A0A0F9NU00_9ZZZZ</name>
<accession>A0A0F9NU00</accession>
<comment type="caution">
    <text evidence="1">The sequence shown here is derived from an EMBL/GenBank/DDBJ whole genome shotgun (WGS) entry which is preliminary data.</text>
</comment>
<proteinExistence type="predicted"/>
<dbReference type="AlphaFoldDB" id="A0A0F9NU00"/>
<organism evidence="1">
    <name type="scientific">marine sediment metagenome</name>
    <dbReference type="NCBI Taxonomy" id="412755"/>
    <lineage>
        <taxon>unclassified sequences</taxon>
        <taxon>metagenomes</taxon>
        <taxon>ecological metagenomes</taxon>
    </lineage>
</organism>
<gene>
    <name evidence="1" type="ORF">LCGC14_0926560</name>
</gene>
<reference evidence="1" key="1">
    <citation type="journal article" date="2015" name="Nature">
        <title>Complex archaea that bridge the gap between prokaryotes and eukaryotes.</title>
        <authorList>
            <person name="Spang A."/>
            <person name="Saw J.H."/>
            <person name="Jorgensen S.L."/>
            <person name="Zaremba-Niedzwiedzka K."/>
            <person name="Martijn J."/>
            <person name="Lind A.E."/>
            <person name="van Eijk R."/>
            <person name="Schleper C."/>
            <person name="Guy L."/>
            <person name="Ettema T.J."/>
        </authorList>
    </citation>
    <scope>NUCLEOTIDE SEQUENCE</scope>
</reference>
<sequence length="95" mass="10283">MNYMVILKGGVVAATYALVSYSQKALKEEPEDWDNAKAFATLLAGLFVGLLMAATGDPISQETVLVQIGAYGGLTAFLETFAKIGRRLLKKWDVL</sequence>
<evidence type="ECO:0000313" key="1">
    <source>
        <dbReference type="EMBL" id="KKN21314.1"/>
    </source>
</evidence>
<protein>
    <submittedName>
        <fullName evidence="1">Uncharacterized protein</fullName>
    </submittedName>
</protein>